<evidence type="ECO:0000256" key="1">
    <source>
        <dbReference type="ARBA" id="ARBA00023098"/>
    </source>
</evidence>
<keyword evidence="5" id="KW-1185">Reference proteome</keyword>
<gene>
    <name evidence="4" type="ORF">GCM10023187_33720</name>
</gene>
<dbReference type="RefSeq" id="WP_345269021.1">
    <property type="nucleotide sequence ID" value="NZ_BAABHB010000006.1"/>
</dbReference>
<accession>A0ABP8KL30</accession>
<dbReference type="SUPFAM" id="SSF52151">
    <property type="entry name" value="FabD/lysophospholipase-like"/>
    <property type="match status" value="1"/>
</dbReference>
<feature type="transmembrane region" description="Helical" evidence="2">
    <location>
        <begin position="157"/>
        <end position="177"/>
    </location>
</feature>
<keyword evidence="2" id="KW-0812">Transmembrane</keyword>
<comment type="caution">
    <text evidence="4">The sequence shown here is derived from an EMBL/GenBank/DDBJ whole genome shotgun (WGS) entry which is preliminary data.</text>
</comment>
<evidence type="ECO:0000259" key="3">
    <source>
        <dbReference type="Pfam" id="PF01734"/>
    </source>
</evidence>
<feature type="transmembrane region" description="Helical" evidence="2">
    <location>
        <begin position="183"/>
        <end position="201"/>
    </location>
</feature>
<evidence type="ECO:0000256" key="2">
    <source>
        <dbReference type="SAM" id="Phobius"/>
    </source>
</evidence>
<feature type="domain" description="PNPLA" evidence="3">
    <location>
        <begin position="388"/>
        <end position="660"/>
    </location>
</feature>
<dbReference type="Pfam" id="PF01734">
    <property type="entry name" value="Patatin"/>
    <property type="match status" value="1"/>
</dbReference>
<organism evidence="4 5">
    <name type="scientific">Nibrella viscosa</name>
    <dbReference type="NCBI Taxonomy" id="1084524"/>
    <lineage>
        <taxon>Bacteria</taxon>
        <taxon>Pseudomonadati</taxon>
        <taxon>Bacteroidota</taxon>
        <taxon>Cytophagia</taxon>
        <taxon>Cytophagales</taxon>
        <taxon>Spirosomataceae</taxon>
        <taxon>Nibrella</taxon>
    </lineage>
</organism>
<keyword evidence="1" id="KW-0443">Lipid metabolism</keyword>
<dbReference type="InterPro" id="IPR002641">
    <property type="entry name" value="PNPLA_dom"/>
</dbReference>
<dbReference type="InterPro" id="IPR016035">
    <property type="entry name" value="Acyl_Trfase/lysoPLipase"/>
</dbReference>
<protein>
    <recommendedName>
        <fullName evidence="3">PNPLA domain-containing protein</fullName>
    </recommendedName>
</protein>
<keyword evidence="2" id="KW-1133">Transmembrane helix</keyword>
<feature type="transmembrane region" description="Helical" evidence="2">
    <location>
        <begin position="63"/>
        <end position="84"/>
    </location>
</feature>
<feature type="transmembrane region" description="Helical" evidence="2">
    <location>
        <begin position="104"/>
        <end position="131"/>
    </location>
</feature>
<feature type="transmembrane region" description="Helical" evidence="2">
    <location>
        <begin position="312"/>
        <end position="328"/>
    </location>
</feature>
<name>A0ABP8KL30_9BACT</name>
<reference evidence="5" key="1">
    <citation type="journal article" date="2019" name="Int. J. Syst. Evol. Microbiol.">
        <title>The Global Catalogue of Microorganisms (GCM) 10K type strain sequencing project: providing services to taxonomists for standard genome sequencing and annotation.</title>
        <authorList>
            <consortium name="The Broad Institute Genomics Platform"/>
            <consortium name="The Broad Institute Genome Sequencing Center for Infectious Disease"/>
            <person name="Wu L."/>
            <person name="Ma J."/>
        </authorList>
    </citation>
    <scope>NUCLEOTIDE SEQUENCE [LARGE SCALE GENOMIC DNA]</scope>
    <source>
        <strain evidence="5">JCM 17925</strain>
    </source>
</reference>
<feature type="transmembrane region" description="Helical" evidence="2">
    <location>
        <begin position="285"/>
        <end position="305"/>
    </location>
</feature>
<evidence type="ECO:0000313" key="5">
    <source>
        <dbReference type="Proteomes" id="UP001500936"/>
    </source>
</evidence>
<evidence type="ECO:0000313" key="4">
    <source>
        <dbReference type="EMBL" id="GAA4409845.1"/>
    </source>
</evidence>
<feature type="transmembrane region" description="Helical" evidence="2">
    <location>
        <begin position="257"/>
        <end position="279"/>
    </location>
</feature>
<proteinExistence type="predicted"/>
<sequence length="826" mass="93213">MENIAPQRQNRLFKLLANSYNYLKSQYYRHWQEPLSRSFFAEIGNLLKTLFSILFLHPYLKVAILMVQTLWLIILLLFLTYLPLSSMDQATDVFSVVAEGENLWWTLGAHISVFVFALTVWFSCRMLFIFFDLGKIKERVYTEEAISKQQEHALQGLMRWIPPLLGLLPFFIFMGSLSGHSGSGIQIAVVVLLIGGYFIVLSQNTRFMKDLELDTGPVDEQPAETMIQVPGKEKKDYLSLQKHTFGQLRVRYRLLTYVMYLFCFLLFVVCAIFPVNLWFSRLIGVVAGVFLAMSMWVFLAHALLLLDHQYKAPIAVLIVGIILFFWNTNNHQIRTVRDPYFLKSDELLIPNHFVKWIEQREDSINAWVKDAKDKGHTQTYPIYIVAAEGGGLRAAYWTGAILGELSKRIPGFYNRVYALSTVSGGSVGAAIYTKLYADSLSYQQSTQTPSRVSGTVYAKATGILSQDYLSPLTMAFLVPDMVQKLLPVSIGSFDRAQYIEKALSKAYTDTVSRFLPVAPAPGGAVKAGFFSAFLSRFASDDRVSPYSLDSSFLSIWRKDKLYTVPSLFMNCTRVEDGAKVVLSNLLIKGNAFQGVNSQEVIDLQEKIHKHIPIGTAAFMSARFPLVTPPATIQSTKSDRPDWFNVVDGGYIDNSGLETAIAILTSISEAPGCIDRVYANGDQAKANQIRALLSKVEVHLVLIKNSEQNDDDLSPVRGLYEIKTPLLAFFNSWDRHIGSKLNITRQHLRLAATQILPKDSVSIKVDSTLVLFDLDRKQELVPLGWFLSKRAQRCMRIQADSLPNTNAYRQRINFNLRHIASARPATK</sequence>
<dbReference type="EMBL" id="BAABHB010000006">
    <property type="protein sequence ID" value="GAA4409845.1"/>
    <property type="molecule type" value="Genomic_DNA"/>
</dbReference>
<dbReference type="Proteomes" id="UP001500936">
    <property type="component" value="Unassembled WGS sequence"/>
</dbReference>
<dbReference type="Gene3D" id="3.40.1090.10">
    <property type="entry name" value="Cytosolic phospholipase A2 catalytic domain"/>
    <property type="match status" value="1"/>
</dbReference>
<keyword evidence="2" id="KW-0472">Membrane</keyword>